<feature type="transmembrane region" description="Helical" evidence="1">
    <location>
        <begin position="12"/>
        <end position="35"/>
    </location>
</feature>
<dbReference type="EMBL" id="JARDXE010000023">
    <property type="protein sequence ID" value="MDE8649076.1"/>
    <property type="molecule type" value="Genomic_DNA"/>
</dbReference>
<dbReference type="AlphaFoldDB" id="A0AAW6LSA0"/>
<protein>
    <submittedName>
        <fullName evidence="2">Uncharacterized protein</fullName>
    </submittedName>
</protein>
<name>A0AAW6LSA0_RHOSG</name>
<proteinExistence type="predicted"/>
<keyword evidence="1" id="KW-0472">Membrane</keyword>
<gene>
    <name evidence="2" type="ORF">PXH69_29300</name>
</gene>
<reference evidence="2" key="1">
    <citation type="submission" date="2023-02" db="EMBL/GenBank/DDBJ databases">
        <title>A novel hydrolase synthesized by Rhodococcus erythropolis HQ is responsible for the detoxification of Zearalenone.</title>
        <authorList>
            <person name="Hu J."/>
            <person name="Xu J."/>
        </authorList>
    </citation>
    <scope>NUCLEOTIDE SEQUENCE</scope>
    <source>
        <strain evidence="2">HQ</strain>
    </source>
</reference>
<accession>A0AAW6LSA0</accession>
<keyword evidence="1" id="KW-1133">Transmembrane helix</keyword>
<comment type="caution">
    <text evidence="2">The sequence shown here is derived from an EMBL/GenBank/DDBJ whole genome shotgun (WGS) entry which is preliminary data.</text>
</comment>
<keyword evidence="1" id="KW-0812">Transmembrane</keyword>
<feature type="transmembrane region" description="Helical" evidence="1">
    <location>
        <begin position="92"/>
        <end position="109"/>
    </location>
</feature>
<dbReference type="RefSeq" id="WP_275232780.1">
    <property type="nucleotide sequence ID" value="NZ_JARDXE010000023.1"/>
</dbReference>
<dbReference type="Proteomes" id="UP001217325">
    <property type="component" value="Unassembled WGS sequence"/>
</dbReference>
<sequence length="117" mass="12290">MTKSGGAVRSWTLFGLGIVLLAGAYGAFSVIGIGYTSAELCIVRALDDMSASGTTEPLAKATRLWLPVVGASCTWAPADDVRILQYVFDTPASVFAVAGWTMIGASLFSRRSANRVI</sequence>
<evidence type="ECO:0000256" key="1">
    <source>
        <dbReference type="SAM" id="Phobius"/>
    </source>
</evidence>
<organism evidence="2 3">
    <name type="scientific">Rhodococcus qingshengii</name>
    <dbReference type="NCBI Taxonomy" id="334542"/>
    <lineage>
        <taxon>Bacteria</taxon>
        <taxon>Bacillati</taxon>
        <taxon>Actinomycetota</taxon>
        <taxon>Actinomycetes</taxon>
        <taxon>Mycobacteriales</taxon>
        <taxon>Nocardiaceae</taxon>
        <taxon>Rhodococcus</taxon>
        <taxon>Rhodococcus erythropolis group</taxon>
    </lineage>
</organism>
<evidence type="ECO:0000313" key="3">
    <source>
        <dbReference type="Proteomes" id="UP001217325"/>
    </source>
</evidence>
<evidence type="ECO:0000313" key="2">
    <source>
        <dbReference type="EMBL" id="MDE8649076.1"/>
    </source>
</evidence>